<evidence type="ECO:0000256" key="3">
    <source>
        <dbReference type="ARBA" id="ARBA00022729"/>
    </source>
</evidence>
<proteinExistence type="inferred from homology"/>
<dbReference type="Pfam" id="PF01297">
    <property type="entry name" value="ZnuA"/>
    <property type="match status" value="1"/>
</dbReference>
<sequence length="299" mass="31228">MFSKGRVASVVGGCLLVAGCGSGGTAAQDGKLDLVTSFYPLQYVTQRIAGDTATVGSLTAPGAEPHDLELTPKAVAQVADADLVVYLGGFQPSVDEAATQNAGDHRLDVAAAARLDRADPEGEQASGLDPHFWLDPTRLSAVATDIEQRLAEAAPAHAAVYETNLKSLTGDLAALDASFRKGLAHCANRDVVTSHEAFGYLAQRYGLTQVGITGLSPEQEPDAATLARVTTFVREHDVRTIYYETLVSPAIARTVAAETGAATDVLDPIEAVTPQSRGTDYLSIMASNLTALQKGQSCS</sequence>
<name>A0ABW8ANG7_9ACTN</name>
<organism evidence="5 6">
    <name type="scientific">Spongisporangium articulatum</name>
    <dbReference type="NCBI Taxonomy" id="3362603"/>
    <lineage>
        <taxon>Bacteria</taxon>
        <taxon>Bacillati</taxon>
        <taxon>Actinomycetota</taxon>
        <taxon>Actinomycetes</taxon>
        <taxon>Kineosporiales</taxon>
        <taxon>Kineosporiaceae</taxon>
        <taxon>Spongisporangium</taxon>
    </lineage>
</organism>
<dbReference type="PANTHER" id="PTHR42953:SF3">
    <property type="entry name" value="HIGH-AFFINITY ZINC UPTAKE SYSTEM PROTEIN ZNUA"/>
    <property type="match status" value="1"/>
</dbReference>
<keyword evidence="6" id="KW-1185">Reference proteome</keyword>
<dbReference type="Gene3D" id="3.40.50.1980">
    <property type="entry name" value="Nitrogenase molybdenum iron protein domain"/>
    <property type="match status" value="2"/>
</dbReference>
<comment type="caution">
    <text evidence="5">The sequence shown here is derived from an EMBL/GenBank/DDBJ whole genome shotgun (WGS) entry which is preliminary data.</text>
</comment>
<keyword evidence="2 4" id="KW-0813">Transport</keyword>
<evidence type="ECO:0000313" key="5">
    <source>
        <dbReference type="EMBL" id="MFI7587151.1"/>
    </source>
</evidence>
<dbReference type="RefSeq" id="WP_398278214.1">
    <property type="nucleotide sequence ID" value="NZ_JBITLV010000002.1"/>
</dbReference>
<evidence type="ECO:0000256" key="1">
    <source>
        <dbReference type="ARBA" id="ARBA00011028"/>
    </source>
</evidence>
<protein>
    <submittedName>
        <fullName evidence="5">Metal ABC transporter substrate-binding protein</fullName>
    </submittedName>
</protein>
<dbReference type="InterPro" id="IPR006128">
    <property type="entry name" value="Lipoprotein_PsaA-like"/>
</dbReference>
<evidence type="ECO:0000256" key="4">
    <source>
        <dbReference type="RuleBase" id="RU003512"/>
    </source>
</evidence>
<reference evidence="5 6" key="1">
    <citation type="submission" date="2024-10" db="EMBL/GenBank/DDBJ databases">
        <title>The Natural Products Discovery Center: Release of the First 8490 Sequenced Strains for Exploring Actinobacteria Biosynthetic Diversity.</title>
        <authorList>
            <person name="Kalkreuter E."/>
            <person name="Kautsar S.A."/>
            <person name="Yang D."/>
            <person name="Bader C.D."/>
            <person name="Teijaro C.N."/>
            <person name="Fluegel L."/>
            <person name="Davis C.M."/>
            <person name="Simpson J.R."/>
            <person name="Lauterbach L."/>
            <person name="Steele A.D."/>
            <person name="Gui C."/>
            <person name="Meng S."/>
            <person name="Li G."/>
            <person name="Viehrig K."/>
            <person name="Ye F."/>
            <person name="Su P."/>
            <person name="Kiefer A.F."/>
            <person name="Nichols A."/>
            <person name="Cepeda A.J."/>
            <person name="Yan W."/>
            <person name="Fan B."/>
            <person name="Jiang Y."/>
            <person name="Adhikari A."/>
            <person name="Zheng C.-J."/>
            <person name="Schuster L."/>
            <person name="Cowan T.M."/>
            <person name="Smanski M.J."/>
            <person name="Chevrette M.G."/>
            <person name="De Carvalho L.P.S."/>
            <person name="Shen B."/>
        </authorList>
    </citation>
    <scope>NUCLEOTIDE SEQUENCE [LARGE SCALE GENOMIC DNA]</scope>
    <source>
        <strain evidence="5 6">NPDC049639</strain>
    </source>
</reference>
<keyword evidence="3" id="KW-0732">Signal</keyword>
<dbReference type="PROSITE" id="PS51257">
    <property type="entry name" value="PROKAR_LIPOPROTEIN"/>
    <property type="match status" value="1"/>
</dbReference>
<dbReference type="InterPro" id="IPR006127">
    <property type="entry name" value="ZnuA-like"/>
</dbReference>
<dbReference type="InterPro" id="IPR006129">
    <property type="entry name" value="AdhesinB"/>
</dbReference>
<evidence type="ECO:0000313" key="6">
    <source>
        <dbReference type="Proteomes" id="UP001612915"/>
    </source>
</evidence>
<accession>A0ABW8ANG7</accession>
<gene>
    <name evidence="5" type="ORF">ACIB24_08765</name>
</gene>
<dbReference type="PRINTS" id="PR00691">
    <property type="entry name" value="ADHESINB"/>
</dbReference>
<dbReference type="PRINTS" id="PR00690">
    <property type="entry name" value="ADHESNFAMILY"/>
</dbReference>
<evidence type="ECO:0000256" key="2">
    <source>
        <dbReference type="ARBA" id="ARBA00022448"/>
    </source>
</evidence>
<dbReference type="Proteomes" id="UP001612915">
    <property type="component" value="Unassembled WGS sequence"/>
</dbReference>
<dbReference type="InterPro" id="IPR050492">
    <property type="entry name" value="Bact_metal-bind_prot9"/>
</dbReference>
<dbReference type="EMBL" id="JBITLV010000002">
    <property type="protein sequence ID" value="MFI7587151.1"/>
    <property type="molecule type" value="Genomic_DNA"/>
</dbReference>
<dbReference type="SUPFAM" id="SSF53807">
    <property type="entry name" value="Helical backbone' metal receptor"/>
    <property type="match status" value="1"/>
</dbReference>
<comment type="similarity">
    <text evidence="1 4">Belongs to the bacterial solute-binding protein 9 family.</text>
</comment>
<dbReference type="PANTHER" id="PTHR42953">
    <property type="entry name" value="HIGH-AFFINITY ZINC UPTAKE SYSTEM PROTEIN ZNUA-RELATED"/>
    <property type="match status" value="1"/>
</dbReference>